<dbReference type="Gene3D" id="3.40.50.300">
    <property type="entry name" value="P-loop containing nucleotide triphosphate hydrolases"/>
    <property type="match status" value="1"/>
</dbReference>
<protein>
    <recommendedName>
        <fullName evidence="4">Lipopolysaccharide export system ATP-binding protein LptB</fullName>
    </recommendedName>
</protein>
<dbReference type="Pfam" id="PF12399">
    <property type="entry name" value="BCA_ABC_TP_C"/>
    <property type="match status" value="1"/>
</dbReference>
<evidence type="ECO:0000256" key="9">
    <source>
        <dbReference type="ARBA" id="ARBA00022741"/>
    </source>
</evidence>
<dbReference type="SUPFAM" id="SSF52540">
    <property type="entry name" value="P-loop containing nucleoside triphosphate hydrolases"/>
    <property type="match status" value="1"/>
</dbReference>
<comment type="function">
    <text evidence="13">Part of the ABC transporter complex LptBFG involved in the translocation of lipopolysaccharide (LPS) from the inner membrane to the outer membrane. Probably responsible for energy coupling to the transport system.</text>
</comment>
<keyword evidence="6" id="KW-1003">Cell membrane</keyword>
<dbReference type="EMBL" id="JABBXH010000001">
    <property type="protein sequence ID" value="NMP30156.1"/>
    <property type="molecule type" value="Genomic_DNA"/>
</dbReference>
<comment type="caution">
    <text evidence="16">The sequence shown here is derived from an EMBL/GenBank/DDBJ whole genome shotgun (WGS) entry which is preliminary data.</text>
</comment>
<evidence type="ECO:0000256" key="4">
    <source>
        <dbReference type="ARBA" id="ARBA00017803"/>
    </source>
</evidence>
<keyword evidence="10 16" id="KW-0067">ATP-binding</keyword>
<keyword evidence="11" id="KW-1278">Translocase</keyword>
<keyword evidence="17" id="KW-1185">Reference proteome</keyword>
<comment type="similarity">
    <text evidence="3">Belongs to the ABC transporter superfamily. Outer membrane lipopolysaccharide export (TC 1.B.42) family.</text>
</comment>
<evidence type="ECO:0000256" key="5">
    <source>
        <dbReference type="ARBA" id="ARBA00022448"/>
    </source>
</evidence>
<evidence type="ECO:0000256" key="2">
    <source>
        <dbReference type="ARBA" id="ARBA00004515"/>
    </source>
</evidence>
<evidence type="ECO:0000256" key="12">
    <source>
        <dbReference type="ARBA" id="ARBA00023136"/>
    </source>
</evidence>
<comment type="subunit">
    <text evidence="14">Component of the lipopolysaccharide transport and assembly complex. The LptBFG transporter is composed of two ATP-binding proteins (LptB) and two transmembrane proteins (LptF and LptG).</text>
</comment>
<evidence type="ECO:0000256" key="14">
    <source>
        <dbReference type="ARBA" id="ARBA00026081"/>
    </source>
</evidence>
<dbReference type="GO" id="GO:0055085">
    <property type="term" value="P:transmembrane transport"/>
    <property type="evidence" value="ECO:0007669"/>
    <property type="project" value="InterPro"/>
</dbReference>
<dbReference type="AlphaFoldDB" id="A0A7Y0Q5I9"/>
<evidence type="ECO:0000313" key="16">
    <source>
        <dbReference type="EMBL" id="NMP30156.1"/>
    </source>
</evidence>
<evidence type="ECO:0000256" key="1">
    <source>
        <dbReference type="ARBA" id="ARBA00004496"/>
    </source>
</evidence>
<feature type="domain" description="ABC transporter" evidence="15">
    <location>
        <begin position="6"/>
        <end position="239"/>
    </location>
</feature>
<dbReference type="CDD" id="cd03218">
    <property type="entry name" value="ABC_YhbG"/>
    <property type="match status" value="1"/>
</dbReference>
<sequence length="243" mass="26849">MTDITLSANGLAKAYKGRQVVKNVSLQVSAGQIVGLLGPNGAGKTTSFYMIVGLVPNDSGEIRLNNDDLTLLPMHERARRGIGYLPQEASIFRKLTVYENIMAILQTRKELSDAEREEKLEMLIEEFNISHIRDNTGMSLSGGERRRVEIARALAAEPSFILLDEPFAGVDPISVGDIKKIILHLKQRGIGVLITDHNVRETLDVCEHAYIVSHGELIAEGDADQILANQQVRDVYLGEQFTL</sequence>
<dbReference type="PROSITE" id="PS00211">
    <property type="entry name" value="ABC_TRANSPORTER_1"/>
    <property type="match status" value="1"/>
</dbReference>
<evidence type="ECO:0000256" key="7">
    <source>
        <dbReference type="ARBA" id="ARBA00022490"/>
    </source>
</evidence>
<evidence type="ECO:0000256" key="13">
    <source>
        <dbReference type="ARBA" id="ARBA00024818"/>
    </source>
</evidence>
<evidence type="ECO:0000256" key="11">
    <source>
        <dbReference type="ARBA" id="ARBA00022967"/>
    </source>
</evidence>
<dbReference type="PANTHER" id="PTHR45772">
    <property type="entry name" value="CONSERVED COMPONENT OF ABC TRANSPORTER FOR NATURAL AMINO ACIDS-RELATED"/>
    <property type="match status" value="1"/>
</dbReference>
<dbReference type="SMART" id="SM00382">
    <property type="entry name" value="AAA"/>
    <property type="match status" value="1"/>
</dbReference>
<dbReference type="NCBIfam" id="NF008144">
    <property type="entry name" value="PRK10895.1"/>
    <property type="match status" value="1"/>
</dbReference>
<evidence type="ECO:0000313" key="17">
    <source>
        <dbReference type="Proteomes" id="UP000568664"/>
    </source>
</evidence>
<keyword evidence="8" id="KW-0997">Cell inner membrane</keyword>
<keyword evidence="7" id="KW-0963">Cytoplasm</keyword>
<dbReference type="InterPro" id="IPR027417">
    <property type="entry name" value="P-loop_NTPase"/>
</dbReference>
<gene>
    <name evidence="16" type="primary">lptB</name>
    <name evidence="16" type="ORF">HII17_01160</name>
</gene>
<proteinExistence type="inferred from homology"/>
<keyword evidence="9" id="KW-0547">Nucleotide-binding</keyword>
<evidence type="ECO:0000256" key="6">
    <source>
        <dbReference type="ARBA" id="ARBA00022475"/>
    </source>
</evidence>
<dbReference type="InterPro" id="IPR032823">
    <property type="entry name" value="BCA_ABC_TP_C"/>
</dbReference>
<organism evidence="16 17">
    <name type="scientific">Thalassotalea algicola</name>
    <dbReference type="NCBI Taxonomy" id="2716224"/>
    <lineage>
        <taxon>Bacteria</taxon>
        <taxon>Pseudomonadati</taxon>
        <taxon>Pseudomonadota</taxon>
        <taxon>Gammaproteobacteria</taxon>
        <taxon>Alteromonadales</taxon>
        <taxon>Colwelliaceae</taxon>
        <taxon>Thalassotalea</taxon>
    </lineage>
</organism>
<keyword evidence="5" id="KW-0813">Transport</keyword>
<dbReference type="GO" id="GO:0016887">
    <property type="term" value="F:ATP hydrolysis activity"/>
    <property type="evidence" value="ECO:0007669"/>
    <property type="project" value="InterPro"/>
</dbReference>
<reference evidence="16 17" key="1">
    <citation type="submission" date="2020-04" db="EMBL/GenBank/DDBJ databases">
        <title>Thalassotalea sp. M1531, isolated from the surface of marine red alga.</title>
        <authorList>
            <person name="Pang L."/>
            <person name="Lu D.-C."/>
        </authorList>
    </citation>
    <scope>NUCLEOTIDE SEQUENCE [LARGE SCALE GENOMIC DNA]</scope>
    <source>
        <strain evidence="16 17">M1531</strain>
    </source>
</reference>
<comment type="subcellular location">
    <subcellularLocation>
        <location evidence="2">Cell inner membrane</location>
        <topology evidence="2">Peripheral membrane protein</topology>
        <orientation evidence="2">Cytoplasmic side</orientation>
    </subcellularLocation>
    <subcellularLocation>
        <location evidence="1">Cytoplasm</location>
    </subcellularLocation>
</comment>
<evidence type="ECO:0000256" key="10">
    <source>
        <dbReference type="ARBA" id="ARBA00022840"/>
    </source>
</evidence>
<dbReference type="GO" id="GO:0005524">
    <property type="term" value="F:ATP binding"/>
    <property type="evidence" value="ECO:0007669"/>
    <property type="project" value="UniProtKB-KW"/>
</dbReference>
<evidence type="ECO:0000259" key="15">
    <source>
        <dbReference type="PROSITE" id="PS50893"/>
    </source>
</evidence>
<dbReference type="InterPro" id="IPR030921">
    <property type="entry name" value="LPS_export_LptB"/>
</dbReference>
<dbReference type="PANTHER" id="PTHR45772:SF10">
    <property type="entry name" value="LIPOPOLYSACCHARIDE EXPORT SYSTEM ATP-BINDING PROTEIN LPTB"/>
    <property type="match status" value="1"/>
</dbReference>
<dbReference type="InterPro" id="IPR003439">
    <property type="entry name" value="ABC_transporter-like_ATP-bd"/>
</dbReference>
<dbReference type="InterPro" id="IPR003593">
    <property type="entry name" value="AAA+_ATPase"/>
</dbReference>
<dbReference type="Pfam" id="PF00005">
    <property type="entry name" value="ABC_tran"/>
    <property type="match status" value="1"/>
</dbReference>
<dbReference type="RefSeq" id="WP_169073495.1">
    <property type="nucleotide sequence ID" value="NZ_JABBXH010000001.1"/>
</dbReference>
<evidence type="ECO:0000256" key="3">
    <source>
        <dbReference type="ARBA" id="ARBA00010865"/>
    </source>
</evidence>
<dbReference type="InterPro" id="IPR051120">
    <property type="entry name" value="ABC_AA/LPS_Transport"/>
</dbReference>
<keyword evidence="12" id="KW-0472">Membrane</keyword>
<evidence type="ECO:0000256" key="8">
    <source>
        <dbReference type="ARBA" id="ARBA00022519"/>
    </source>
</evidence>
<dbReference type="GO" id="GO:0005737">
    <property type="term" value="C:cytoplasm"/>
    <property type="evidence" value="ECO:0007669"/>
    <property type="project" value="UniProtKB-SubCell"/>
</dbReference>
<accession>A0A7Y0Q5I9</accession>
<dbReference type="PROSITE" id="PS50893">
    <property type="entry name" value="ABC_TRANSPORTER_2"/>
    <property type="match status" value="1"/>
</dbReference>
<dbReference type="NCBIfam" id="TIGR04406">
    <property type="entry name" value="LPS_export_lptB"/>
    <property type="match status" value="1"/>
</dbReference>
<dbReference type="FunFam" id="3.40.50.300:FF:000151">
    <property type="entry name" value="Lipopolysaccharide ABC transporter ATP-binding protein"/>
    <property type="match status" value="1"/>
</dbReference>
<dbReference type="Proteomes" id="UP000568664">
    <property type="component" value="Unassembled WGS sequence"/>
</dbReference>
<dbReference type="InterPro" id="IPR017871">
    <property type="entry name" value="ABC_transporter-like_CS"/>
</dbReference>
<name>A0A7Y0Q5I9_9GAMM</name>
<dbReference type="GO" id="GO:0043190">
    <property type="term" value="C:ATP-binding cassette (ABC) transporter complex"/>
    <property type="evidence" value="ECO:0007669"/>
    <property type="project" value="InterPro"/>
</dbReference>